<evidence type="ECO:0000256" key="2">
    <source>
        <dbReference type="ARBA" id="ARBA00023002"/>
    </source>
</evidence>
<feature type="domain" description="Acyl-CoA oxidase C-terminal" evidence="3">
    <location>
        <begin position="7"/>
        <end position="97"/>
    </location>
</feature>
<evidence type="ECO:0000313" key="4">
    <source>
        <dbReference type="EMBL" id="KAE8683988.1"/>
    </source>
</evidence>
<dbReference type="GO" id="GO:0005777">
    <property type="term" value="C:peroxisome"/>
    <property type="evidence" value="ECO:0007669"/>
    <property type="project" value="InterPro"/>
</dbReference>
<dbReference type="EMBL" id="VEPZ02001256">
    <property type="protein sequence ID" value="KAE8683988.1"/>
    <property type="molecule type" value="Genomic_DNA"/>
</dbReference>
<dbReference type="InterPro" id="IPR002655">
    <property type="entry name" value="Acyl-CoA_oxidase_C"/>
</dbReference>
<dbReference type="GO" id="GO:0001676">
    <property type="term" value="P:long-chain fatty acid metabolic process"/>
    <property type="evidence" value="ECO:0007669"/>
    <property type="project" value="TreeGrafter"/>
</dbReference>
<dbReference type="PANTHER" id="PTHR10909">
    <property type="entry name" value="ELECTRON TRANSPORT OXIDOREDUCTASE"/>
    <property type="match status" value="1"/>
</dbReference>
<accession>A0A6A2YX26</accession>
<reference evidence="4" key="1">
    <citation type="submission" date="2019-09" db="EMBL/GenBank/DDBJ databases">
        <title>Draft genome information of white flower Hibiscus syriacus.</title>
        <authorList>
            <person name="Kim Y.-M."/>
        </authorList>
    </citation>
    <scope>NUCLEOTIDE SEQUENCE [LARGE SCALE GENOMIC DNA]</scope>
    <source>
        <strain evidence="4">YM2019G1</strain>
    </source>
</reference>
<dbReference type="GO" id="GO:0055088">
    <property type="term" value="P:lipid homeostasis"/>
    <property type="evidence" value="ECO:0007669"/>
    <property type="project" value="TreeGrafter"/>
</dbReference>
<organism evidence="4 5">
    <name type="scientific">Hibiscus syriacus</name>
    <name type="common">Rose of Sharon</name>
    <dbReference type="NCBI Taxonomy" id="106335"/>
    <lineage>
        <taxon>Eukaryota</taxon>
        <taxon>Viridiplantae</taxon>
        <taxon>Streptophyta</taxon>
        <taxon>Embryophyta</taxon>
        <taxon>Tracheophyta</taxon>
        <taxon>Spermatophyta</taxon>
        <taxon>Magnoliopsida</taxon>
        <taxon>eudicotyledons</taxon>
        <taxon>Gunneridae</taxon>
        <taxon>Pentapetalae</taxon>
        <taxon>rosids</taxon>
        <taxon>malvids</taxon>
        <taxon>Malvales</taxon>
        <taxon>Malvaceae</taxon>
        <taxon>Malvoideae</taxon>
        <taxon>Hibiscus</taxon>
    </lineage>
</organism>
<dbReference type="Proteomes" id="UP000436088">
    <property type="component" value="Unassembled WGS sequence"/>
</dbReference>
<dbReference type="GO" id="GO:0005504">
    <property type="term" value="F:fatty acid binding"/>
    <property type="evidence" value="ECO:0007669"/>
    <property type="project" value="TreeGrafter"/>
</dbReference>
<evidence type="ECO:0000256" key="1">
    <source>
        <dbReference type="ARBA" id="ARBA00006288"/>
    </source>
</evidence>
<evidence type="ECO:0000313" key="5">
    <source>
        <dbReference type="Proteomes" id="UP000436088"/>
    </source>
</evidence>
<dbReference type="InterPro" id="IPR012258">
    <property type="entry name" value="Acyl-CoA_oxidase"/>
</dbReference>
<dbReference type="Pfam" id="PF01756">
    <property type="entry name" value="ACOX"/>
    <property type="match status" value="1"/>
</dbReference>
<proteinExistence type="inferred from homology"/>
<comment type="caution">
    <text evidence="4">The sequence shown here is derived from an EMBL/GenBank/DDBJ whole genome shotgun (WGS) entry which is preliminary data.</text>
</comment>
<gene>
    <name evidence="4" type="ORF">F3Y22_tig00111164pilonHSYRG00072</name>
</gene>
<comment type="similarity">
    <text evidence="1">Belongs to the acyl-CoA oxidase family.</text>
</comment>
<dbReference type="InterPro" id="IPR036250">
    <property type="entry name" value="AcylCo_DH-like_C"/>
</dbReference>
<sequence>MCFINFQHSRDFVATGCITPKQGALANEQLRFLYAQVRPNAIALVDAFNYTDHYLGSILGCYDGNVYQKLYQEAWKDPLNDTVVPDGYLEYIRPILKQQIRTARL</sequence>
<dbReference type="SUPFAM" id="SSF47203">
    <property type="entry name" value="Acyl-CoA dehydrogenase C-terminal domain-like"/>
    <property type="match status" value="1"/>
</dbReference>
<dbReference type="GO" id="GO:0071949">
    <property type="term" value="F:FAD binding"/>
    <property type="evidence" value="ECO:0007669"/>
    <property type="project" value="InterPro"/>
</dbReference>
<protein>
    <recommendedName>
        <fullName evidence="3">Acyl-CoA oxidase C-terminal domain-containing protein</fullName>
    </recommendedName>
</protein>
<evidence type="ECO:0000259" key="3">
    <source>
        <dbReference type="Pfam" id="PF01756"/>
    </source>
</evidence>
<dbReference type="Gene3D" id="1.20.140.10">
    <property type="entry name" value="Butyryl-CoA Dehydrogenase, subunit A, domain 3"/>
    <property type="match status" value="1"/>
</dbReference>
<dbReference type="PANTHER" id="PTHR10909:SF250">
    <property type="entry name" value="PEROXISOMAL ACYL-COENZYME A OXIDASE 1"/>
    <property type="match status" value="1"/>
</dbReference>
<dbReference type="GO" id="GO:0003997">
    <property type="term" value="F:acyl-CoA oxidase activity"/>
    <property type="evidence" value="ECO:0007669"/>
    <property type="project" value="InterPro"/>
</dbReference>
<keyword evidence="5" id="KW-1185">Reference proteome</keyword>
<name>A0A6A2YX26_HIBSY</name>
<keyword evidence="2" id="KW-0560">Oxidoreductase</keyword>
<dbReference type="GO" id="GO:0033540">
    <property type="term" value="P:fatty acid beta-oxidation using acyl-CoA oxidase"/>
    <property type="evidence" value="ECO:0007669"/>
    <property type="project" value="TreeGrafter"/>
</dbReference>
<dbReference type="AlphaFoldDB" id="A0A6A2YX26"/>